<evidence type="ECO:0000313" key="9">
    <source>
        <dbReference type="EMBL" id="TFY55573.1"/>
    </source>
</evidence>
<feature type="domain" description="Reverse transcriptase" evidence="7">
    <location>
        <begin position="266"/>
        <end position="446"/>
    </location>
</feature>
<dbReference type="GO" id="GO:0003723">
    <property type="term" value="F:RNA binding"/>
    <property type="evidence" value="ECO:0007669"/>
    <property type="project" value="UniProtKB-KW"/>
</dbReference>
<evidence type="ECO:0000256" key="6">
    <source>
        <dbReference type="ARBA" id="ARBA00023268"/>
    </source>
</evidence>
<dbReference type="PANTHER" id="PTHR37984">
    <property type="entry name" value="PROTEIN CBG26694"/>
    <property type="match status" value="1"/>
</dbReference>
<dbReference type="GO" id="GO:0016779">
    <property type="term" value="F:nucleotidyltransferase activity"/>
    <property type="evidence" value="ECO:0007669"/>
    <property type="project" value="UniProtKB-KW"/>
</dbReference>
<reference evidence="9 10" key="1">
    <citation type="submission" date="2019-02" db="EMBL/GenBank/DDBJ databases">
        <title>Genome sequencing of the rare red list fungi Dentipellis fragilis.</title>
        <authorList>
            <person name="Buettner E."/>
            <person name="Kellner H."/>
        </authorList>
    </citation>
    <scope>NUCLEOTIDE SEQUENCE [LARGE SCALE GENOMIC DNA]</scope>
    <source>
        <strain evidence="9 10">DSM 105465</strain>
    </source>
</reference>
<dbReference type="FunFam" id="3.10.20.370:FF:000001">
    <property type="entry name" value="Retrovirus-related Pol polyprotein from transposon 17.6-like protein"/>
    <property type="match status" value="1"/>
</dbReference>
<organism evidence="9 10">
    <name type="scientific">Dentipellis fragilis</name>
    <dbReference type="NCBI Taxonomy" id="205917"/>
    <lineage>
        <taxon>Eukaryota</taxon>
        <taxon>Fungi</taxon>
        <taxon>Dikarya</taxon>
        <taxon>Basidiomycota</taxon>
        <taxon>Agaricomycotina</taxon>
        <taxon>Agaricomycetes</taxon>
        <taxon>Russulales</taxon>
        <taxon>Hericiaceae</taxon>
        <taxon>Dentipellis</taxon>
    </lineage>
</organism>
<dbReference type="GO" id="GO:0015074">
    <property type="term" value="P:DNA integration"/>
    <property type="evidence" value="ECO:0007669"/>
    <property type="project" value="InterPro"/>
</dbReference>
<evidence type="ECO:0000256" key="1">
    <source>
        <dbReference type="ARBA" id="ARBA00022679"/>
    </source>
</evidence>
<protein>
    <recommendedName>
        <fullName evidence="11">Reverse transcriptase</fullName>
    </recommendedName>
</protein>
<dbReference type="Pfam" id="PF17919">
    <property type="entry name" value="RT_RNaseH_2"/>
    <property type="match status" value="1"/>
</dbReference>
<dbReference type="InterPro" id="IPR036397">
    <property type="entry name" value="RNaseH_sf"/>
</dbReference>
<dbReference type="Pfam" id="PF00078">
    <property type="entry name" value="RVT_1"/>
    <property type="match status" value="1"/>
</dbReference>
<dbReference type="CDD" id="cd01647">
    <property type="entry name" value="RT_LTR"/>
    <property type="match status" value="1"/>
</dbReference>
<dbReference type="PROSITE" id="PS50994">
    <property type="entry name" value="INTEGRASE"/>
    <property type="match status" value="1"/>
</dbReference>
<evidence type="ECO:0000256" key="3">
    <source>
        <dbReference type="ARBA" id="ARBA00022722"/>
    </source>
</evidence>
<evidence type="ECO:0000256" key="4">
    <source>
        <dbReference type="ARBA" id="ARBA00022759"/>
    </source>
</evidence>
<dbReference type="Pfam" id="PF17921">
    <property type="entry name" value="Integrase_H2C2"/>
    <property type="match status" value="1"/>
</dbReference>
<dbReference type="FunFam" id="3.30.70.270:FF:000063">
    <property type="entry name" value="Zinc knuckle domaincontaining protein"/>
    <property type="match status" value="1"/>
</dbReference>
<evidence type="ECO:0008006" key="11">
    <source>
        <dbReference type="Google" id="ProtNLM"/>
    </source>
</evidence>
<dbReference type="PANTHER" id="PTHR37984:SF5">
    <property type="entry name" value="PROTEIN NYNRIN-LIKE"/>
    <property type="match status" value="1"/>
</dbReference>
<keyword evidence="6" id="KW-0511">Multifunctional enzyme</keyword>
<dbReference type="Pfam" id="PF00665">
    <property type="entry name" value="rve"/>
    <property type="match status" value="1"/>
</dbReference>
<dbReference type="InterPro" id="IPR021109">
    <property type="entry name" value="Peptidase_aspartic_dom_sf"/>
</dbReference>
<feature type="non-terminal residue" evidence="9">
    <location>
        <position position="954"/>
    </location>
</feature>
<keyword evidence="10" id="KW-1185">Reference proteome</keyword>
<keyword evidence="4" id="KW-0255">Endonuclease</keyword>
<evidence type="ECO:0000259" key="7">
    <source>
        <dbReference type="PROSITE" id="PS50878"/>
    </source>
</evidence>
<sequence>MLRTKLIGRITGRQLDAEALLDSGAEGLVLHPRFAAQHNLTLNPLKHPFPVCNVDNSENVMDSYHQEKVQFFVADIGDFDIILGTDWLEEYNPEIDWLARRVDAKAFMFPNRINVWVLIIIFGEEASKWEQGLECANSYRMNSASRYHIFGDLCGLTSTGTYKAVCHGFRDRDSLPTFSVCVTNAQKLAERASGPVKDKSFEELVPAPYRSFQDVFDKSTSERLPEHRPWDHAIDLKPEFEPKSCKVYPLSPNEQIELDSFLDDHLKKGYIRPSKSPMASPFFFVKKKDGKLRPVQDYRQLNKGTVKNEYPLPLISEIVDNLKGTRIFTKMDVRWGYNNVRIKEGDEWKAAFKTNRGLFEPLVMFFGLMNSPATFQAMMNELFKDLIDLGKVIIYMDDILIFTDTIDEHRRLVQQVLQHLHDNDLFLKPEKCSFEQASVEYLGLIVSHDKLSMDPIKVAGIADWPTPCTVKDVQSFLGFGNFYRQFIKDFSKIARPMFDLTKKEQPWDWTPPCQLAFDQLKTAFTSSPVLIMPDPTKPYLVEVDASDFATGGILSQKAEDNLWHPVAYLSKALSDAERNYDIYDKELLAIIRALEAWCHYLEGCPHQIEIWTDHKNLEYFKTAQKLSRCQARWALFLTHFDFTLVHKPGVHHRPDPMSRRPDHREGVENDNMEHVLLDPKFLQLRATRPAMVTSLGNTDLRQRIRNAKTKDIEVINALDTILRNGPRSLVKNLQEWNYEDGIVLFRGKVYVPADPQLHRDIVKMHHDSPQAGHPGRHKTYELVTRNYWWPGMSVFIHDYVDGCATCQSTKNQTHRPHVESVPNAIPTRPFQDITSDFIVDLPICEGFDSVCVVVDRFTKHVTITPCNKTITSDQTVDILIDKIYRHYGLWDRLISDRGPQYAGKVMRGVFDELHIKSALSTAYHPQTDGESERFNQEFEQYLHVFCNYRQDDWV</sequence>
<dbReference type="PROSITE" id="PS50878">
    <property type="entry name" value="RT_POL"/>
    <property type="match status" value="1"/>
</dbReference>
<keyword evidence="2" id="KW-0548">Nucleotidyltransferase</keyword>
<dbReference type="Gene3D" id="3.10.10.10">
    <property type="entry name" value="HIV Type 1 Reverse Transcriptase, subunit A, domain 1"/>
    <property type="match status" value="1"/>
</dbReference>
<dbReference type="AlphaFoldDB" id="A0A4Y9Y1I3"/>
<dbReference type="InterPro" id="IPR012337">
    <property type="entry name" value="RNaseH-like_sf"/>
</dbReference>
<dbReference type="SUPFAM" id="SSF56672">
    <property type="entry name" value="DNA/RNA polymerases"/>
    <property type="match status" value="1"/>
</dbReference>
<dbReference type="InterPro" id="IPR001584">
    <property type="entry name" value="Integrase_cat-core"/>
</dbReference>
<dbReference type="InterPro" id="IPR041577">
    <property type="entry name" value="RT_RNaseH_2"/>
</dbReference>
<accession>A0A4Y9Y1I3</accession>
<dbReference type="InterPro" id="IPR000477">
    <property type="entry name" value="RT_dom"/>
</dbReference>
<dbReference type="InterPro" id="IPR043128">
    <property type="entry name" value="Rev_trsase/Diguanyl_cyclase"/>
</dbReference>
<dbReference type="STRING" id="205917.A0A4Y9Y1I3"/>
<evidence type="ECO:0000256" key="5">
    <source>
        <dbReference type="ARBA" id="ARBA00022884"/>
    </source>
</evidence>
<dbReference type="Proteomes" id="UP000298327">
    <property type="component" value="Unassembled WGS sequence"/>
</dbReference>
<feature type="domain" description="Integrase catalytic" evidence="8">
    <location>
        <begin position="825"/>
        <end position="954"/>
    </location>
</feature>
<dbReference type="InterPro" id="IPR050951">
    <property type="entry name" value="Retrovirus_Pol_polyprotein"/>
</dbReference>
<dbReference type="FunFam" id="1.10.340.70:FF:000001">
    <property type="entry name" value="Retrovirus-related Pol polyprotein from transposon gypsy-like Protein"/>
    <property type="match status" value="1"/>
</dbReference>
<dbReference type="Gene3D" id="3.30.70.270">
    <property type="match status" value="2"/>
</dbReference>
<keyword evidence="1" id="KW-0808">Transferase</keyword>
<gene>
    <name evidence="9" type="ORF">EVG20_g9269</name>
</gene>
<dbReference type="GO" id="GO:0004519">
    <property type="term" value="F:endonuclease activity"/>
    <property type="evidence" value="ECO:0007669"/>
    <property type="project" value="UniProtKB-KW"/>
</dbReference>
<dbReference type="CDD" id="cd00303">
    <property type="entry name" value="retropepsin_like"/>
    <property type="match status" value="1"/>
</dbReference>
<dbReference type="EMBL" id="SEOQ01000903">
    <property type="protein sequence ID" value="TFY55573.1"/>
    <property type="molecule type" value="Genomic_DNA"/>
</dbReference>
<dbReference type="GO" id="GO:0005634">
    <property type="term" value="C:nucleus"/>
    <property type="evidence" value="ECO:0007669"/>
    <property type="project" value="UniProtKB-ARBA"/>
</dbReference>
<evidence type="ECO:0000259" key="8">
    <source>
        <dbReference type="PROSITE" id="PS50994"/>
    </source>
</evidence>
<comment type="caution">
    <text evidence="9">The sequence shown here is derived from an EMBL/GenBank/DDBJ whole genome shotgun (WGS) entry which is preliminary data.</text>
</comment>
<evidence type="ECO:0000256" key="2">
    <source>
        <dbReference type="ARBA" id="ARBA00022695"/>
    </source>
</evidence>
<dbReference type="Gene3D" id="3.10.20.370">
    <property type="match status" value="1"/>
</dbReference>
<dbReference type="InterPro" id="IPR043502">
    <property type="entry name" value="DNA/RNA_pol_sf"/>
</dbReference>
<name>A0A4Y9Y1I3_9AGAM</name>
<dbReference type="Gene3D" id="1.10.340.70">
    <property type="match status" value="1"/>
</dbReference>
<dbReference type="OrthoDB" id="3341476at2759"/>
<proteinExistence type="predicted"/>
<keyword evidence="4" id="KW-0378">Hydrolase</keyword>
<dbReference type="Gene3D" id="2.40.70.10">
    <property type="entry name" value="Acid Proteases"/>
    <property type="match status" value="1"/>
</dbReference>
<dbReference type="CDD" id="cd09274">
    <property type="entry name" value="RNase_HI_RT_Ty3"/>
    <property type="match status" value="1"/>
</dbReference>
<keyword evidence="5" id="KW-0694">RNA-binding</keyword>
<dbReference type="InterPro" id="IPR041588">
    <property type="entry name" value="Integrase_H2C2"/>
</dbReference>
<dbReference type="SUPFAM" id="SSF53098">
    <property type="entry name" value="Ribonuclease H-like"/>
    <property type="match status" value="1"/>
</dbReference>
<dbReference type="Gene3D" id="3.30.420.10">
    <property type="entry name" value="Ribonuclease H-like superfamily/Ribonuclease H"/>
    <property type="match status" value="1"/>
</dbReference>
<keyword evidence="3" id="KW-0540">Nuclease</keyword>
<evidence type="ECO:0000313" key="10">
    <source>
        <dbReference type="Proteomes" id="UP000298327"/>
    </source>
</evidence>